<protein>
    <submittedName>
        <fullName evidence="6">TetR family transcriptional regulator</fullName>
    </submittedName>
</protein>
<dbReference type="InterPro" id="IPR050109">
    <property type="entry name" value="HTH-type_TetR-like_transc_reg"/>
</dbReference>
<dbReference type="InterPro" id="IPR001647">
    <property type="entry name" value="HTH_TetR"/>
</dbReference>
<sequence length="203" mass="21600">MDITQQIAPPRSNRGPAAAEENRRALLRAARLLFARRGFRVPLSAIAKEAGVGQGVLYRHFPCRMDLAMAVFDENLTRLERTASAASGAGRPAAFEAVWRELLDLILSDVAFVETAVESERDGRAVRAADRLQTTIVPLLAAAQRDGRVGPRLTAADLSRALRAAYGLVVTAAGGPSARADVEALMRLLGLPGPSPRAGIQAP</sequence>
<feature type="domain" description="HTH tetR-type" evidence="5">
    <location>
        <begin position="20"/>
        <end position="79"/>
    </location>
</feature>
<dbReference type="SUPFAM" id="SSF46689">
    <property type="entry name" value="Homeodomain-like"/>
    <property type="match status" value="1"/>
</dbReference>
<dbReference type="PANTHER" id="PTHR30055:SF234">
    <property type="entry name" value="HTH-TYPE TRANSCRIPTIONAL REGULATOR BETI"/>
    <property type="match status" value="1"/>
</dbReference>
<organism evidence="6 7">
    <name type="scientific">Schaalia naturae</name>
    <dbReference type="NCBI Taxonomy" id="635203"/>
    <lineage>
        <taxon>Bacteria</taxon>
        <taxon>Bacillati</taxon>
        <taxon>Actinomycetota</taxon>
        <taxon>Actinomycetes</taxon>
        <taxon>Actinomycetales</taxon>
        <taxon>Actinomycetaceae</taxon>
        <taxon>Schaalia</taxon>
    </lineage>
</organism>
<keyword evidence="7" id="KW-1185">Reference proteome</keyword>
<keyword evidence="1" id="KW-0805">Transcription regulation</keyword>
<dbReference type="Pfam" id="PF00440">
    <property type="entry name" value="TetR_N"/>
    <property type="match status" value="1"/>
</dbReference>
<keyword evidence="2 4" id="KW-0238">DNA-binding</keyword>
<dbReference type="SUPFAM" id="SSF48498">
    <property type="entry name" value="Tetracyclin repressor-like, C-terminal domain"/>
    <property type="match status" value="1"/>
</dbReference>
<dbReference type="Proteomes" id="UP001596527">
    <property type="component" value="Unassembled WGS sequence"/>
</dbReference>
<dbReference type="PRINTS" id="PR00455">
    <property type="entry name" value="HTHTETR"/>
</dbReference>
<dbReference type="Gene3D" id="1.10.357.10">
    <property type="entry name" value="Tetracycline Repressor, domain 2"/>
    <property type="match status" value="1"/>
</dbReference>
<dbReference type="InterPro" id="IPR009057">
    <property type="entry name" value="Homeodomain-like_sf"/>
</dbReference>
<keyword evidence="3" id="KW-0804">Transcription</keyword>
<evidence type="ECO:0000259" key="5">
    <source>
        <dbReference type="PROSITE" id="PS50977"/>
    </source>
</evidence>
<reference evidence="7" key="1">
    <citation type="journal article" date="2019" name="Int. J. Syst. Evol. Microbiol.">
        <title>The Global Catalogue of Microorganisms (GCM) 10K type strain sequencing project: providing services to taxonomists for standard genome sequencing and annotation.</title>
        <authorList>
            <consortium name="The Broad Institute Genomics Platform"/>
            <consortium name="The Broad Institute Genome Sequencing Center for Infectious Disease"/>
            <person name="Wu L."/>
            <person name="Ma J."/>
        </authorList>
    </citation>
    <scope>NUCLEOTIDE SEQUENCE [LARGE SCALE GENOMIC DNA]</scope>
    <source>
        <strain evidence="7">CCUG 56698</strain>
    </source>
</reference>
<evidence type="ECO:0000256" key="4">
    <source>
        <dbReference type="PROSITE-ProRule" id="PRU00335"/>
    </source>
</evidence>
<evidence type="ECO:0000313" key="6">
    <source>
        <dbReference type="EMBL" id="MFC7581451.1"/>
    </source>
</evidence>
<dbReference type="InterPro" id="IPR036271">
    <property type="entry name" value="Tet_transcr_reg_TetR-rel_C_sf"/>
</dbReference>
<dbReference type="EMBL" id="JBHTEF010000001">
    <property type="protein sequence ID" value="MFC7581451.1"/>
    <property type="molecule type" value="Genomic_DNA"/>
</dbReference>
<evidence type="ECO:0000256" key="2">
    <source>
        <dbReference type="ARBA" id="ARBA00023125"/>
    </source>
</evidence>
<gene>
    <name evidence="6" type="ORF">ACFQWG_09625</name>
</gene>
<evidence type="ECO:0000256" key="3">
    <source>
        <dbReference type="ARBA" id="ARBA00023163"/>
    </source>
</evidence>
<dbReference type="RefSeq" id="WP_380974781.1">
    <property type="nucleotide sequence ID" value="NZ_JBHTEF010000001.1"/>
</dbReference>
<name>A0ABW2SNN2_9ACTO</name>
<evidence type="ECO:0000256" key="1">
    <source>
        <dbReference type="ARBA" id="ARBA00023015"/>
    </source>
</evidence>
<accession>A0ABW2SNN2</accession>
<feature type="DNA-binding region" description="H-T-H motif" evidence="4">
    <location>
        <begin position="42"/>
        <end position="61"/>
    </location>
</feature>
<comment type="caution">
    <text evidence="6">The sequence shown here is derived from an EMBL/GenBank/DDBJ whole genome shotgun (WGS) entry which is preliminary data.</text>
</comment>
<evidence type="ECO:0000313" key="7">
    <source>
        <dbReference type="Proteomes" id="UP001596527"/>
    </source>
</evidence>
<dbReference type="PANTHER" id="PTHR30055">
    <property type="entry name" value="HTH-TYPE TRANSCRIPTIONAL REGULATOR RUTR"/>
    <property type="match status" value="1"/>
</dbReference>
<proteinExistence type="predicted"/>
<dbReference type="PROSITE" id="PS50977">
    <property type="entry name" value="HTH_TETR_2"/>
    <property type="match status" value="1"/>
</dbReference>